<feature type="transmembrane region" description="Helical" evidence="8">
    <location>
        <begin position="246"/>
        <end position="273"/>
    </location>
</feature>
<dbReference type="RefSeq" id="WP_028598571.1">
    <property type="nucleotide sequence ID" value="NZ_BIMM01000106.1"/>
</dbReference>
<dbReference type="SUPFAM" id="SSF81345">
    <property type="entry name" value="ABC transporter involved in vitamin B12 uptake, BtuC"/>
    <property type="match status" value="1"/>
</dbReference>
<evidence type="ECO:0000256" key="7">
    <source>
        <dbReference type="ARBA" id="ARBA00023136"/>
    </source>
</evidence>
<gene>
    <name evidence="9" type="ORF">B8V81_0738</name>
</gene>
<sequence length="339" mass="35250">MPASLSPRSRKALLAALALAAVAAAIALASLNAGTLRLGPDAVLRTLLGGGTEQEQLVLFQYRLPRIVVTMLAGIGLGVAGAVLQGATRNGLADPGLLGIHAGSALGLMLFISFFRTLEGSAALWIPAFSFVGGTAAAAIVFLLSWSRTRGLQPIQLLLVGIAVEAGLSAATLMLSLRLDPDTYAFAARWLAGSVWGRDPIHAWTLLPWIALLTPLVYRASRQLDLLALGDALGTGLGQPVQRSRLLLALAAVALAASSTAMTGSIGFIGLAAPHLARRIAGPQHRHFLPIAALCGLILLLSADTIGRSLFQPVAIPAGVVCAAIGGPYFLYLLFKRRR</sequence>
<dbReference type="InterPro" id="IPR037294">
    <property type="entry name" value="ABC_BtuC-like"/>
</dbReference>
<dbReference type="FunFam" id="1.10.3470.10:FF:000001">
    <property type="entry name" value="Vitamin B12 ABC transporter permease BtuC"/>
    <property type="match status" value="1"/>
</dbReference>
<dbReference type="GO" id="GO:0005886">
    <property type="term" value="C:plasma membrane"/>
    <property type="evidence" value="ECO:0007669"/>
    <property type="project" value="UniProtKB-SubCell"/>
</dbReference>
<reference evidence="9 10" key="1">
    <citation type="submission" date="2017-05" db="EMBL/GenBank/DDBJ databases">
        <title>Functional genome analysis of Paenibacillus pasadenensis strain R16: insights on endophytic life style and antifungal activity.</title>
        <authorList>
            <person name="Passera A."/>
            <person name="Marcolungo L."/>
            <person name="Casati P."/>
            <person name="Brasca M."/>
            <person name="Quaglino F."/>
            <person name="Delledonne M."/>
        </authorList>
    </citation>
    <scope>NUCLEOTIDE SEQUENCE [LARGE SCALE GENOMIC DNA]</scope>
    <source>
        <strain evidence="9 10">R16</strain>
    </source>
</reference>
<dbReference type="InterPro" id="IPR000522">
    <property type="entry name" value="ABC_transptr_permease_BtuC"/>
</dbReference>
<feature type="transmembrane region" description="Helical" evidence="8">
    <location>
        <begin position="285"/>
        <end position="303"/>
    </location>
</feature>
<comment type="similarity">
    <text evidence="2">Belongs to the binding-protein-dependent transport system permease family. FecCD subfamily.</text>
</comment>
<evidence type="ECO:0000313" key="10">
    <source>
        <dbReference type="Proteomes" id="UP000234789"/>
    </source>
</evidence>
<feature type="transmembrane region" description="Helical" evidence="8">
    <location>
        <begin position="315"/>
        <end position="335"/>
    </location>
</feature>
<keyword evidence="4" id="KW-1003">Cell membrane</keyword>
<evidence type="ECO:0000256" key="2">
    <source>
        <dbReference type="ARBA" id="ARBA00007935"/>
    </source>
</evidence>
<evidence type="ECO:0000256" key="8">
    <source>
        <dbReference type="SAM" id="Phobius"/>
    </source>
</evidence>
<protein>
    <submittedName>
        <fullName evidence="9">Ferrichrome transport system permease protein FhuG</fullName>
    </submittedName>
</protein>
<feature type="transmembrane region" description="Helical" evidence="8">
    <location>
        <begin position="157"/>
        <end position="177"/>
    </location>
</feature>
<keyword evidence="7 8" id="KW-0472">Membrane</keyword>
<feature type="transmembrane region" description="Helical" evidence="8">
    <location>
        <begin position="96"/>
        <end position="116"/>
    </location>
</feature>
<dbReference type="OrthoDB" id="9811721at2"/>
<evidence type="ECO:0000313" key="9">
    <source>
        <dbReference type="EMBL" id="PLT47831.1"/>
    </source>
</evidence>
<comment type="caution">
    <text evidence="9">The sequence shown here is derived from an EMBL/GenBank/DDBJ whole genome shotgun (WGS) entry which is preliminary data.</text>
</comment>
<keyword evidence="3" id="KW-0813">Transport</keyword>
<organism evidence="9 10">
    <name type="scientific">Paenibacillus pasadenensis</name>
    <dbReference type="NCBI Taxonomy" id="217090"/>
    <lineage>
        <taxon>Bacteria</taxon>
        <taxon>Bacillati</taxon>
        <taxon>Bacillota</taxon>
        <taxon>Bacilli</taxon>
        <taxon>Bacillales</taxon>
        <taxon>Paenibacillaceae</taxon>
        <taxon>Paenibacillus</taxon>
    </lineage>
</organism>
<evidence type="ECO:0000256" key="6">
    <source>
        <dbReference type="ARBA" id="ARBA00022989"/>
    </source>
</evidence>
<dbReference type="EMBL" id="NFEZ01000002">
    <property type="protein sequence ID" value="PLT47831.1"/>
    <property type="molecule type" value="Genomic_DNA"/>
</dbReference>
<dbReference type="Gene3D" id="1.10.3470.10">
    <property type="entry name" value="ABC transporter involved in vitamin B12 uptake, BtuC"/>
    <property type="match status" value="1"/>
</dbReference>
<evidence type="ECO:0000256" key="4">
    <source>
        <dbReference type="ARBA" id="ARBA00022475"/>
    </source>
</evidence>
<keyword evidence="10" id="KW-1185">Reference proteome</keyword>
<keyword evidence="6 8" id="KW-1133">Transmembrane helix</keyword>
<name>A0A2N5NBW8_9BACL</name>
<proteinExistence type="inferred from homology"/>
<dbReference type="Proteomes" id="UP000234789">
    <property type="component" value="Unassembled WGS sequence"/>
</dbReference>
<evidence type="ECO:0000256" key="1">
    <source>
        <dbReference type="ARBA" id="ARBA00004651"/>
    </source>
</evidence>
<dbReference type="PANTHER" id="PTHR30472">
    <property type="entry name" value="FERRIC ENTEROBACTIN TRANSPORT SYSTEM PERMEASE PROTEIN"/>
    <property type="match status" value="1"/>
</dbReference>
<evidence type="ECO:0000256" key="5">
    <source>
        <dbReference type="ARBA" id="ARBA00022692"/>
    </source>
</evidence>
<keyword evidence="5 8" id="KW-0812">Transmembrane</keyword>
<dbReference type="GO" id="GO:0022857">
    <property type="term" value="F:transmembrane transporter activity"/>
    <property type="evidence" value="ECO:0007669"/>
    <property type="project" value="InterPro"/>
</dbReference>
<dbReference type="CDD" id="cd06550">
    <property type="entry name" value="TM_ABC_iron-siderophores_like"/>
    <property type="match status" value="1"/>
</dbReference>
<feature type="transmembrane region" description="Helical" evidence="8">
    <location>
        <begin position="64"/>
        <end position="84"/>
    </location>
</feature>
<comment type="subcellular location">
    <subcellularLocation>
        <location evidence="1">Cell membrane</location>
        <topology evidence="1">Multi-pass membrane protein</topology>
    </subcellularLocation>
</comment>
<dbReference type="GO" id="GO:0033214">
    <property type="term" value="P:siderophore-iron import into cell"/>
    <property type="evidence" value="ECO:0007669"/>
    <property type="project" value="TreeGrafter"/>
</dbReference>
<accession>A0A2N5NBW8</accession>
<dbReference type="AlphaFoldDB" id="A0A2N5NBW8"/>
<dbReference type="PANTHER" id="PTHR30472:SF64">
    <property type="entry name" value="IRON(3+)-HYDROXAMATE IMPORT SYSTEM PERMEASE PROTEIN FHUG"/>
    <property type="match status" value="1"/>
</dbReference>
<dbReference type="Pfam" id="PF01032">
    <property type="entry name" value="FecCD"/>
    <property type="match status" value="1"/>
</dbReference>
<feature type="transmembrane region" description="Helical" evidence="8">
    <location>
        <begin position="122"/>
        <end position="145"/>
    </location>
</feature>
<evidence type="ECO:0000256" key="3">
    <source>
        <dbReference type="ARBA" id="ARBA00022448"/>
    </source>
</evidence>